<sequence length="593" mass="66010">MQAKRKTHGKQIEGKLPSNRGQGGRGYTSKESPVSVEQLLIQLRGSNASRKPGTTQQRMSSTDDAAGREERPTLPREWEQSMRKQNHPRTDESEHARAQNEEGKQRGQQAEEPSEGGTREKNERTQKQHAEEDYNSYGEGDFQMSDSDGYRTPTAHAVEEQVHDTVPARPKNAETVSDNIGADKEAIPDKEDIPVKRHEPGGNNEGLEARQKSLSPKRQLSDNWKTNGDSERGKTSKAPKTCSIGNEGRRKQTTGSEPDEGGPSRPKQPIQQYMHSFDGFLMTGIKGGDDMGRPLQHWLDIVGGKITDVAAKGHCGWLAFLAALHNVTTGLSPLHADVVEAANNIKKQVMNNMIANVADEFKVHPAEMESALAAARKTIINKDSAEEKLCALANHYADQRNKSVKSSVPMNYWVRPDHIKAMAMHAREMVFVLDVVHEDNVRLQAYAYQDWGLTDNTATETGVVSTMPSHIGTDILRELTAAGTLPIIMVLHYSKAGNHYQAVTYEPKRYEVYTDKWKELTSQRNRVLTKYGGRALDAEPYDPDKLAKAATKELKALRRAAKVGKPRCKESEPPQTGLENIEARGNSRQKRCR</sequence>
<feature type="compositionally biased region" description="Polar residues" evidence="1">
    <location>
        <begin position="44"/>
        <end position="63"/>
    </location>
</feature>
<dbReference type="AlphaFoldDB" id="Q572K3"/>
<feature type="region of interest" description="Disordered" evidence="1">
    <location>
        <begin position="1"/>
        <end position="270"/>
    </location>
</feature>
<protein>
    <recommendedName>
        <fullName evidence="3">OTU domain-containing protein</fullName>
    </recommendedName>
</protein>
<feature type="compositionally biased region" description="Polar residues" evidence="1">
    <location>
        <begin position="212"/>
        <end position="227"/>
    </location>
</feature>
<gene>
    <name evidence="2" type="ORF">PI35.0210c</name>
</gene>
<dbReference type="EMBL" id="AJ893356">
    <property type="protein sequence ID" value="CAI72270.1"/>
    <property type="molecule type" value="Genomic_DNA"/>
</dbReference>
<evidence type="ECO:0000256" key="1">
    <source>
        <dbReference type="SAM" id="MobiDB-lite"/>
    </source>
</evidence>
<feature type="compositionally biased region" description="Basic and acidic residues" evidence="1">
    <location>
        <begin position="65"/>
        <end position="105"/>
    </location>
</feature>
<feature type="region of interest" description="Disordered" evidence="1">
    <location>
        <begin position="562"/>
        <end position="593"/>
    </location>
</feature>
<organism evidence="2">
    <name type="scientific">Phytophthora infestans</name>
    <name type="common">Potato late blight agent</name>
    <name type="synonym">Botrytis infestans</name>
    <dbReference type="NCBI Taxonomy" id="4787"/>
    <lineage>
        <taxon>Eukaryota</taxon>
        <taxon>Sar</taxon>
        <taxon>Stramenopiles</taxon>
        <taxon>Oomycota</taxon>
        <taxon>Peronosporomycetes</taxon>
        <taxon>Peronosporales</taxon>
        <taxon>Peronosporaceae</taxon>
        <taxon>Phytophthora</taxon>
    </lineage>
</organism>
<dbReference type="VEuPathDB" id="FungiDB:PITG_12424"/>
<proteinExistence type="predicted"/>
<name>Q572K3_PHYIN</name>
<feature type="compositionally biased region" description="Basic and acidic residues" evidence="1">
    <location>
        <begin position="117"/>
        <end position="132"/>
    </location>
</feature>
<evidence type="ECO:0000313" key="2">
    <source>
        <dbReference type="EMBL" id="CAI72270.1"/>
    </source>
</evidence>
<reference evidence="2" key="1">
    <citation type="journal article" date="2005" name="Proc. Natl. Acad. Sci. U.S.A.">
        <title>An ancestral oomycete locus contains late blight avirulence gene Avr3a, encoding a protein that is recognized in the host cytoplasm.</title>
        <authorList>
            <person name="Armstrong M.R."/>
            <person name="Whisson S.C."/>
            <person name="Pritchard L."/>
            <person name="Bos J.I.B."/>
            <person name="Venter E."/>
            <person name="Avrova A.O."/>
            <person name="Rehmany A.P."/>
            <person name="Bohme U."/>
            <person name="Brooks K."/>
            <person name="Cherevach I."/>
            <person name="Hamlin N."/>
            <person name="White B."/>
            <person name="Fraser A."/>
            <person name="Lord A."/>
            <person name="Quail M.A."/>
            <person name="Churcher C."/>
            <person name="Hall N."/>
            <person name="Berriman M."/>
            <person name="Kamoun S."/>
            <person name="Beyon J.L."/>
            <person name="Birch P.R.J."/>
        </authorList>
    </citation>
    <scope>NUCLEOTIDE SEQUENCE</scope>
</reference>
<accession>Q572K3</accession>
<evidence type="ECO:0008006" key="3">
    <source>
        <dbReference type="Google" id="ProtNLM"/>
    </source>
</evidence>
<feature type="compositionally biased region" description="Basic and acidic residues" evidence="1">
    <location>
        <begin position="181"/>
        <end position="200"/>
    </location>
</feature>